<feature type="binding site" evidence="11">
    <location>
        <position position="289"/>
    </location>
    <ligand>
        <name>Zn(2+)</name>
        <dbReference type="ChEBI" id="CHEBI:29105"/>
    </ligand>
</feature>
<comment type="subcellular location">
    <subcellularLocation>
        <location evidence="1">Cytoplasm</location>
        <location evidence="1">Cytosol</location>
    </subcellularLocation>
</comment>
<dbReference type="SUPFAM" id="SSF69572">
    <property type="entry name" value="Activating enzymes of the ubiquitin-like proteins"/>
    <property type="match status" value="1"/>
</dbReference>
<dbReference type="PANTHER" id="PTHR10953">
    <property type="entry name" value="UBIQUITIN-ACTIVATING ENZYME E1"/>
    <property type="match status" value="1"/>
</dbReference>
<dbReference type="PROSITE" id="PS50206">
    <property type="entry name" value="RHODANESE_3"/>
    <property type="match status" value="1"/>
</dbReference>
<feature type="binding site" evidence="11">
    <location>
        <begin position="110"/>
        <end position="114"/>
    </location>
    <ligand>
        <name>ATP</name>
        <dbReference type="ChEBI" id="CHEBI:30616"/>
    </ligand>
</feature>
<dbReference type="CDD" id="cd00757">
    <property type="entry name" value="ThiF_MoeB_HesA_family"/>
    <property type="match status" value="1"/>
</dbReference>
<evidence type="ECO:0000313" key="14">
    <source>
        <dbReference type="Proteomes" id="UP001162156"/>
    </source>
</evidence>
<dbReference type="Gene3D" id="3.40.250.10">
    <property type="entry name" value="Rhodanese-like domain"/>
    <property type="match status" value="1"/>
</dbReference>
<evidence type="ECO:0000256" key="6">
    <source>
        <dbReference type="ARBA" id="ARBA00022741"/>
    </source>
</evidence>
<dbReference type="GO" id="GO:0032447">
    <property type="term" value="P:protein urmylation"/>
    <property type="evidence" value="ECO:0007669"/>
    <property type="project" value="TreeGrafter"/>
</dbReference>
<dbReference type="FunFam" id="3.40.250.10:FF:000014">
    <property type="entry name" value="Adenylyltransferase and sulfurtransferase MOCS3"/>
    <property type="match status" value="1"/>
</dbReference>
<dbReference type="InterPro" id="IPR036873">
    <property type="entry name" value="Rhodanese-like_dom_sf"/>
</dbReference>
<dbReference type="FunFam" id="3.40.50.720:FF:000033">
    <property type="entry name" value="Adenylyltransferase and sulfurtransferase MOCS3"/>
    <property type="match status" value="1"/>
</dbReference>
<dbReference type="EC" id="2.7.7.-" evidence="11"/>
<feature type="binding site" evidence="11">
    <location>
        <position position="214"/>
    </location>
    <ligand>
        <name>Zn(2+)</name>
        <dbReference type="ChEBI" id="CHEBI:29105"/>
    </ligand>
</feature>
<dbReference type="Gene3D" id="3.40.50.720">
    <property type="entry name" value="NAD(P)-binding Rossmann-like Domain"/>
    <property type="match status" value="1"/>
</dbReference>
<organism evidence="13 14">
    <name type="scientific">Rhamnusium bicolor</name>
    <dbReference type="NCBI Taxonomy" id="1586634"/>
    <lineage>
        <taxon>Eukaryota</taxon>
        <taxon>Metazoa</taxon>
        <taxon>Ecdysozoa</taxon>
        <taxon>Arthropoda</taxon>
        <taxon>Hexapoda</taxon>
        <taxon>Insecta</taxon>
        <taxon>Pterygota</taxon>
        <taxon>Neoptera</taxon>
        <taxon>Endopterygota</taxon>
        <taxon>Coleoptera</taxon>
        <taxon>Polyphaga</taxon>
        <taxon>Cucujiformia</taxon>
        <taxon>Chrysomeloidea</taxon>
        <taxon>Cerambycidae</taxon>
        <taxon>Lepturinae</taxon>
        <taxon>Rhagiini</taxon>
        <taxon>Rhamnusium</taxon>
    </lineage>
</organism>
<dbReference type="GO" id="GO:0070566">
    <property type="term" value="F:adenylyltransferase activity"/>
    <property type="evidence" value="ECO:0007669"/>
    <property type="project" value="InterPro"/>
</dbReference>
<dbReference type="EC" id="2.8.1.-" evidence="11"/>
<dbReference type="InterPro" id="IPR028885">
    <property type="entry name" value="MOCS3/Uba4"/>
</dbReference>
<evidence type="ECO:0000256" key="7">
    <source>
        <dbReference type="ARBA" id="ARBA00022833"/>
    </source>
</evidence>
<comment type="pathway">
    <text evidence="11">tRNA modification; 5-methoxycarbonylmethyl-2-thiouridine-tRNA biosynthesis.</text>
</comment>
<feature type="binding site" evidence="11">
    <location>
        <position position="292"/>
    </location>
    <ligand>
        <name>Zn(2+)</name>
        <dbReference type="ChEBI" id="CHEBI:29105"/>
    </ligand>
</feature>
<evidence type="ECO:0000256" key="3">
    <source>
        <dbReference type="ARBA" id="ARBA00022679"/>
    </source>
</evidence>
<keyword evidence="8 11" id="KW-0067">ATP-binding</keyword>
<dbReference type="HAMAP" id="MF_03049">
    <property type="entry name" value="MOCS3_Uba4"/>
    <property type="match status" value="1"/>
</dbReference>
<dbReference type="GO" id="GO:0046872">
    <property type="term" value="F:metal ion binding"/>
    <property type="evidence" value="ECO:0007669"/>
    <property type="project" value="UniProtKB-KW"/>
</dbReference>
<keyword evidence="6 11" id="KW-0547">Nucleotide-binding</keyword>
<keyword evidence="2 11" id="KW-0963">Cytoplasm</keyword>
<evidence type="ECO:0000256" key="4">
    <source>
        <dbReference type="ARBA" id="ARBA00022694"/>
    </source>
</evidence>
<comment type="cofactor">
    <cofactor evidence="11">
        <name>Zn(2+)</name>
        <dbReference type="ChEBI" id="CHEBI:29105"/>
    </cofactor>
    <text evidence="11">Binds 1 zinc ion per subunit.</text>
</comment>
<dbReference type="InterPro" id="IPR001763">
    <property type="entry name" value="Rhodanese-like_dom"/>
</dbReference>
<dbReference type="Pfam" id="PF00899">
    <property type="entry name" value="ThiF"/>
    <property type="match status" value="1"/>
</dbReference>
<feature type="binding site" evidence="11">
    <location>
        <position position="103"/>
    </location>
    <ligand>
        <name>ATP</name>
        <dbReference type="ChEBI" id="CHEBI:30616"/>
    </ligand>
</feature>
<dbReference type="InterPro" id="IPR035985">
    <property type="entry name" value="Ubiquitin-activating_enz"/>
</dbReference>
<accession>A0AAV8X1U8</accession>
<evidence type="ECO:0000259" key="12">
    <source>
        <dbReference type="PROSITE" id="PS50206"/>
    </source>
</evidence>
<dbReference type="GO" id="GO:0042292">
    <property type="term" value="F:URM1 activating enzyme activity"/>
    <property type="evidence" value="ECO:0007669"/>
    <property type="project" value="TreeGrafter"/>
</dbReference>
<dbReference type="InterPro" id="IPR045886">
    <property type="entry name" value="ThiF/MoeB/HesA"/>
</dbReference>
<feature type="binding site" evidence="11">
    <location>
        <position position="217"/>
    </location>
    <ligand>
        <name>Zn(2+)</name>
        <dbReference type="ChEBI" id="CHEBI:29105"/>
    </ligand>
</feature>
<feature type="binding site" evidence="11">
    <location>
        <begin position="173"/>
        <end position="174"/>
    </location>
    <ligand>
        <name>ATP</name>
        <dbReference type="ChEBI" id="CHEBI:30616"/>
    </ligand>
</feature>
<evidence type="ECO:0000256" key="2">
    <source>
        <dbReference type="ARBA" id="ARBA00022490"/>
    </source>
</evidence>
<proteinExistence type="inferred from homology"/>
<dbReference type="GO" id="GO:0005829">
    <property type="term" value="C:cytosol"/>
    <property type="evidence" value="ECO:0007669"/>
    <property type="project" value="UniProtKB-SubCell"/>
</dbReference>
<keyword evidence="4 11" id="KW-0819">tRNA processing</keyword>
<protein>
    <recommendedName>
        <fullName evidence="11">Adenylyltransferase and sulfurtransferase MOCS3 homolog</fullName>
    </recommendedName>
    <alternativeName>
        <fullName evidence="11">UBA4 homolog</fullName>
    </alternativeName>
    <alternativeName>
        <fullName evidence="11">Ubiquitin-like protein activator 4 homolog</fullName>
    </alternativeName>
    <domain>
        <recommendedName>
            <fullName evidence="11">Adenylyltransferase</fullName>
            <ecNumber evidence="11">2.7.7.-</ecNumber>
        </recommendedName>
    </domain>
    <domain>
        <recommendedName>
            <fullName evidence="11">Sulfurtransferase</fullName>
            <ecNumber evidence="11">2.8.1.-</ecNumber>
        </recommendedName>
    </domain>
</protein>
<reference evidence="13" key="1">
    <citation type="journal article" date="2023" name="Insect Mol. Biol.">
        <title>Genome sequencing provides insights into the evolution of gene families encoding plant cell wall-degrading enzymes in longhorned beetles.</title>
        <authorList>
            <person name="Shin N.R."/>
            <person name="Okamura Y."/>
            <person name="Kirsch R."/>
            <person name="Pauchet Y."/>
        </authorList>
    </citation>
    <scope>NUCLEOTIDE SEQUENCE</scope>
    <source>
        <strain evidence="13">RBIC_L_NR</strain>
    </source>
</reference>
<keyword evidence="3 11" id="KW-0808">Transferase</keyword>
<dbReference type="NCBIfam" id="NF004281">
    <property type="entry name" value="PRK05690.1"/>
    <property type="match status" value="1"/>
</dbReference>
<dbReference type="GO" id="GO:0002143">
    <property type="term" value="P:tRNA wobble position uridine thiolation"/>
    <property type="evidence" value="ECO:0007669"/>
    <property type="project" value="InterPro"/>
</dbReference>
<evidence type="ECO:0000256" key="10">
    <source>
        <dbReference type="ARBA" id="ARBA00023268"/>
    </source>
</evidence>
<dbReference type="InterPro" id="IPR000594">
    <property type="entry name" value="ThiF_NAD_FAD-bd"/>
</dbReference>
<keyword evidence="10 11" id="KW-0511">Multifunctional enzyme</keyword>
<feature type="active site" description="Cysteine persulfide intermediate; for sulfurtransferase activity" evidence="11">
    <location>
        <position position="395"/>
    </location>
</feature>
<gene>
    <name evidence="13" type="ORF">NQ314_014371</name>
</gene>
<dbReference type="EMBL" id="JANEYF010003954">
    <property type="protein sequence ID" value="KAJ8932890.1"/>
    <property type="molecule type" value="Genomic_DNA"/>
</dbReference>
<comment type="similarity">
    <text evidence="11">In the N-terminal section; belongs to the HesA/MoeB/ThiF family. UBA4 subfamily.</text>
</comment>
<evidence type="ECO:0000256" key="5">
    <source>
        <dbReference type="ARBA" id="ARBA00022723"/>
    </source>
</evidence>
<dbReference type="Proteomes" id="UP001162156">
    <property type="component" value="Unassembled WGS sequence"/>
</dbReference>
<evidence type="ECO:0000313" key="13">
    <source>
        <dbReference type="EMBL" id="KAJ8932890.1"/>
    </source>
</evidence>
<sequence>MPKQDFEDLKLEIKRLREELHQKEEFLRERQYKKLQGKNVYNDQFTTEEIVRYSRQMIMPNINPHGQIALKNSKILIVGVGGLGCPAALYLASAGVGEITLIDYDEVELTNLHRQILHSESDIDIPKVESAYNSLKRINSHIKVIPLRLHANSLTIKDIITKNKYHVIVDGSDNVATRYLLNDVCVMNDIPLVSGSALQMEGQLTVYHYQGGPCYRCLFPVPPPPHAVTSCGDGGVLGAVPGTIGVLQALETIKILTNSSGVLSGRLLLFDGTNTTFRNVKLRERNLKCDVCGENPTVKTLIDYELFCGSSSHDKVINIDILKCNEQIDIIDFSTILKDNVVLDVRPKIEYQMCNLPNTVNIPFTEIEKDDVFEKLNKLFKNKLADGIKNVYVLCRRGNDSQRAVSCLKKKFSESPIIFYNVKGGLHAYSKFVDTSFPRY</sequence>
<feature type="domain" description="Rhodanese" evidence="12">
    <location>
        <begin position="336"/>
        <end position="438"/>
    </location>
</feature>
<keyword evidence="5 11" id="KW-0479">Metal-binding</keyword>
<comment type="function">
    <text evidence="11">Plays a central role in 2-thiolation of mcm(5)S(2)U at tRNA wobble positions of cytosolic tRNA(Lys), tRNA(Glu) and tRNA(Gln). Acts by mediating the C-terminal thiocarboxylation of the sulfur carrier URM1. Its N-terminus first activates URM1 as acyl-adenylate (-COAMP), then the persulfide sulfur on the catalytic cysteine is transferred to URM1 to form thiocarboxylation (-COSH) of its C-terminus. The reaction probably involves hydrogen sulfide that is generated from the persulfide intermediate and that acts as nucleophile towards URM1. Subsequently, a transient disulfide bond is formed. Does not use thiosulfate as sulfur donor; NFS1 probably acting as a sulfur donor for thiocarboxylation reactions.</text>
</comment>
<evidence type="ECO:0000256" key="9">
    <source>
        <dbReference type="ARBA" id="ARBA00023150"/>
    </source>
</evidence>
<dbReference type="AlphaFoldDB" id="A0AAV8X1U8"/>
<evidence type="ECO:0000256" key="8">
    <source>
        <dbReference type="ARBA" id="ARBA00022840"/>
    </source>
</evidence>
<dbReference type="PANTHER" id="PTHR10953:SF102">
    <property type="entry name" value="ADENYLYLTRANSFERASE AND SULFURTRANSFERASE MOCS3"/>
    <property type="match status" value="1"/>
</dbReference>
<dbReference type="GO" id="GO:0004792">
    <property type="term" value="F:thiosulfate-cyanide sulfurtransferase activity"/>
    <property type="evidence" value="ECO:0007669"/>
    <property type="project" value="TreeGrafter"/>
</dbReference>
<comment type="caution">
    <text evidence="13">The sequence shown here is derived from an EMBL/GenBank/DDBJ whole genome shotgun (WGS) entry which is preliminary data.</text>
</comment>
<evidence type="ECO:0000256" key="11">
    <source>
        <dbReference type="HAMAP-Rule" id="MF_03049"/>
    </source>
</evidence>
<feature type="active site" description="Glycyl thioester intermediate; for adenylyltransferase activity" evidence="11">
    <location>
        <position position="231"/>
    </location>
</feature>
<dbReference type="Pfam" id="PF00581">
    <property type="entry name" value="Rhodanese"/>
    <property type="match status" value="1"/>
</dbReference>
<dbReference type="GO" id="GO:0006777">
    <property type="term" value="P:Mo-molybdopterin cofactor biosynthetic process"/>
    <property type="evidence" value="ECO:0007669"/>
    <property type="project" value="UniProtKB-UniRule"/>
</dbReference>
<keyword evidence="7 11" id="KW-0862">Zinc</keyword>
<keyword evidence="9 11" id="KW-0501">Molybdenum cofactor biosynthesis</keyword>
<feature type="binding site" evidence="11">
    <location>
        <position position="82"/>
    </location>
    <ligand>
        <name>ATP</name>
        <dbReference type="ChEBI" id="CHEBI:30616"/>
    </ligand>
</feature>
<dbReference type="GO" id="GO:0005524">
    <property type="term" value="F:ATP binding"/>
    <property type="evidence" value="ECO:0007669"/>
    <property type="project" value="UniProtKB-KW"/>
</dbReference>
<feature type="binding site" evidence="11">
    <location>
        <position position="127"/>
    </location>
    <ligand>
        <name>ATP</name>
        <dbReference type="ChEBI" id="CHEBI:30616"/>
    </ligand>
</feature>
<evidence type="ECO:0000256" key="1">
    <source>
        <dbReference type="ARBA" id="ARBA00004514"/>
    </source>
</evidence>
<name>A0AAV8X1U8_9CUCU</name>
<keyword evidence="14" id="KW-1185">Reference proteome</keyword>